<reference evidence="2 3" key="1">
    <citation type="journal article" date="2018" name="Front. Plant Sci.">
        <title>Red Clover (Trifolium pratense) and Zigzag Clover (T. medium) - A Picture of Genomic Similarities and Differences.</title>
        <authorList>
            <person name="Dluhosova J."/>
            <person name="Istvanek J."/>
            <person name="Nedelnik J."/>
            <person name="Repkova J."/>
        </authorList>
    </citation>
    <scope>NUCLEOTIDE SEQUENCE [LARGE SCALE GENOMIC DNA]</scope>
    <source>
        <strain evidence="3">cv. 10/8</strain>
        <tissue evidence="2">Leaf</tissue>
    </source>
</reference>
<dbReference type="Proteomes" id="UP000265520">
    <property type="component" value="Unassembled WGS sequence"/>
</dbReference>
<protein>
    <submittedName>
        <fullName evidence="2">Uncharacterized protein</fullName>
    </submittedName>
</protein>
<keyword evidence="3" id="KW-1185">Reference proteome</keyword>
<name>A0A392UU89_9FABA</name>
<accession>A0A392UU89</accession>
<organism evidence="2 3">
    <name type="scientific">Trifolium medium</name>
    <dbReference type="NCBI Taxonomy" id="97028"/>
    <lineage>
        <taxon>Eukaryota</taxon>
        <taxon>Viridiplantae</taxon>
        <taxon>Streptophyta</taxon>
        <taxon>Embryophyta</taxon>
        <taxon>Tracheophyta</taxon>
        <taxon>Spermatophyta</taxon>
        <taxon>Magnoliopsida</taxon>
        <taxon>eudicotyledons</taxon>
        <taxon>Gunneridae</taxon>
        <taxon>Pentapetalae</taxon>
        <taxon>rosids</taxon>
        <taxon>fabids</taxon>
        <taxon>Fabales</taxon>
        <taxon>Fabaceae</taxon>
        <taxon>Papilionoideae</taxon>
        <taxon>50 kb inversion clade</taxon>
        <taxon>NPAAA clade</taxon>
        <taxon>Hologalegina</taxon>
        <taxon>IRL clade</taxon>
        <taxon>Trifolieae</taxon>
        <taxon>Trifolium</taxon>
    </lineage>
</organism>
<comment type="caution">
    <text evidence="2">The sequence shown here is derived from an EMBL/GenBank/DDBJ whole genome shotgun (WGS) entry which is preliminary data.</text>
</comment>
<proteinExistence type="predicted"/>
<feature type="non-terminal residue" evidence="2">
    <location>
        <position position="50"/>
    </location>
</feature>
<evidence type="ECO:0000256" key="1">
    <source>
        <dbReference type="SAM" id="MobiDB-lite"/>
    </source>
</evidence>
<dbReference type="EMBL" id="LXQA010880864">
    <property type="protein sequence ID" value="MCI75355.1"/>
    <property type="molecule type" value="Genomic_DNA"/>
</dbReference>
<feature type="non-terminal residue" evidence="2">
    <location>
        <position position="1"/>
    </location>
</feature>
<evidence type="ECO:0000313" key="2">
    <source>
        <dbReference type="EMBL" id="MCI75355.1"/>
    </source>
</evidence>
<evidence type="ECO:0000313" key="3">
    <source>
        <dbReference type="Proteomes" id="UP000265520"/>
    </source>
</evidence>
<sequence>TEGDEANTLAPPARKKRATRSSAGRALLQGGSARSPTAGSDMVAQEDVEV</sequence>
<dbReference type="AlphaFoldDB" id="A0A392UU89"/>
<feature type="region of interest" description="Disordered" evidence="1">
    <location>
        <begin position="1"/>
        <end position="50"/>
    </location>
</feature>